<dbReference type="AlphaFoldDB" id="A0ABD0LG41"/>
<evidence type="ECO:0000313" key="3">
    <source>
        <dbReference type="Proteomes" id="UP001519460"/>
    </source>
</evidence>
<reference evidence="2 3" key="1">
    <citation type="journal article" date="2023" name="Sci. Data">
        <title>Genome assembly of the Korean intertidal mud-creeper Batillaria attramentaria.</title>
        <authorList>
            <person name="Patra A.K."/>
            <person name="Ho P.T."/>
            <person name="Jun S."/>
            <person name="Lee S.J."/>
            <person name="Kim Y."/>
            <person name="Won Y.J."/>
        </authorList>
    </citation>
    <scope>NUCLEOTIDE SEQUENCE [LARGE SCALE GENOMIC DNA]</scope>
    <source>
        <strain evidence="2">Wonlab-2016</strain>
    </source>
</reference>
<evidence type="ECO:0000256" key="1">
    <source>
        <dbReference type="SAM" id="MobiDB-lite"/>
    </source>
</evidence>
<name>A0ABD0LG41_9CAEN</name>
<evidence type="ECO:0000313" key="2">
    <source>
        <dbReference type="EMBL" id="KAK7498321.1"/>
    </source>
</evidence>
<organism evidence="2 3">
    <name type="scientific">Batillaria attramentaria</name>
    <dbReference type="NCBI Taxonomy" id="370345"/>
    <lineage>
        <taxon>Eukaryota</taxon>
        <taxon>Metazoa</taxon>
        <taxon>Spiralia</taxon>
        <taxon>Lophotrochozoa</taxon>
        <taxon>Mollusca</taxon>
        <taxon>Gastropoda</taxon>
        <taxon>Caenogastropoda</taxon>
        <taxon>Sorbeoconcha</taxon>
        <taxon>Cerithioidea</taxon>
        <taxon>Batillariidae</taxon>
        <taxon>Batillaria</taxon>
    </lineage>
</organism>
<keyword evidence="3" id="KW-1185">Reference proteome</keyword>
<feature type="region of interest" description="Disordered" evidence="1">
    <location>
        <begin position="1"/>
        <end position="112"/>
    </location>
</feature>
<feature type="compositionally biased region" description="Polar residues" evidence="1">
    <location>
        <begin position="93"/>
        <end position="104"/>
    </location>
</feature>
<comment type="caution">
    <text evidence="2">The sequence shown here is derived from an EMBL/GenBank/DDBJ whole genome shotgun (WGS) entry which is preliminary data.</text>
</comment>
<proteinExistence type="predicted"/>
<dbReference type="Proteomes" id="UP001519460">
    <property type="component" value="Unassembled WGS sequence"/>
</dbReference>
<dbReference type="EMBL" id="JACVVK020000052">
    <property type="protein sequence ID" value="KAK7498321.1"/>
    <property type="molecule type" value="Genomic_DNA"/>
</dbReference>
<sequence>MLPDASLSFPARKKQPALENSLRKTIPRTYQIDRRESANGRRNQPVCFPSKIMAHATSLQKRQAARRPSPLHRRRQNFAHSSESNALGEEEITQTQSLEPSNNGAGRRSHGSFPMEIRDRHFTAINFNHIKLRLRPTRSRASAHTVLIVCRAALRFPVAGPSFNSVAF</sequence>
<accession>A0ABD0LG41</accession>
<feature type="compositionally biased region" description="Basic residues" evidence="1">
    <location>
        <begin position="63"/>
        <end position="77"/>
    </location>
</feature>
<gene>
    <name evidence="2" type="ORF">BaRGS_00010581</name>
</gene>
<protein>
    <submittedName>
        <fullName evidence="2">Uncharacterized protein</fullName>
    </submittedName>
</protein>